<dbReference type="HOGENOM" id="CLU_2248834_0_0_9"/>
<name>E6SHU7_THEM7</name>
<gene>
    <name evidence="2" type="ordered locus">Tmar_0677</name>
</gene>
<reference evidence="3" key="2">
    <citation type="journal article" date="2010" name="Stand. Genomic Sci.">
        <title>Complete genome sequence of Thermaerobacter marianensis type strain (7p75aT).</title>
        <authorList>
            <person name="Han C."/>
            <person name="Gu W."/>
            <person name="Zhang X."/>
            <person name="Lapidus A."/>
            <person name="Nolan M."/>
            <person name="Copeland A."/>
            <person name="Lucas S."/>
            <person name="Glavina Del Rio T."/>
            <person name="Tice H."/>
            <person name="Cheng J."/>
            <person name="Tapia R."/>
            <person name="Goodwin L."/>
            <person name="Pitluck S."/>
            <person name="Pagani I."/>
            <person name="Ivanova N."/>
            <person name="Mavromatis K."/>
            <person name="Mikhailova N."/>
            <person name="Pati A."/>
            <person name="Chen A."/>
            <person name="Palaniappan K."/>
            <person name="Land M."/>
            <person name="Hauser L."/>
            <person name="Chang Y."/>
            <person name="Jeffries C."/>
            <person name="Schneider S."/>
            <person name="Rohde M."/>
            <person name="Goker M."/>
            <person name="Pukall R."/>
            <person name="Woyke T."/>
            <person name="Bristow J."/>
            <person name="Eisen J."/>
            <person name="Markowitz V."/>
            <person name="Hugenholtz P."/>
            <person name="Kyrpides N."/>
            <person name="Klenk H."/>
            <person name="Detter J."/>
        </authorList>
    </citation>
    <scope>NUCLEOTIDE SEQUENCE [LARGE SCALE GENOMIC DNA]</scope>
    <source>
        <strain evidence="3">ATCC 700841 / DSM 12885 / JCM 10246 / 7p75a</strain>
    </source>
</reference>
<evidence type="ECO:0000313" key="3">
    <source>
        <dbReference type="Proteomes" id="UP000008915"/>
    </source>
</evidence>
<proteinExistence type="predicted"/>
<evidence type="ECO:0000313" key="2">
    <source>
        <dbReference type="EMBL" id="ADU50794.1"/>
    </source>
</evidence>
<keyword evidence="1" id="KW-1133">Transmembrane helix</keyword>
<feature type="transmembrane region" description="Helical" evidence="1">
    <location>
        <begin position="67"/>
        <end position="88"/>
    </location>
</feature>
<protein>
    <submittedName>
        <fullName evidence="2">Uncharacterized protein</fullName>
    </submittedName>
</protein>
<keyword evidence="1" id="KW-0812">Transmembrane</keyword>
<dbReference type="KEGG" id="tmr:Tmar_0677"/>
<dbReference type="EMBL" id="CP002344">
    <property type="protein sequence ID" value="ADU50794.1"/>
    <property type="molecule type" value="Genomic_DNA"/>
</dbReference>
<feature type="transmembrane region" description="Helical" evidence="1">
    <location>
        <begin position="7"/>
        <end position="27"/>
    </location>
</feature>
<accession>E6SHU7</accession>
<dbReference type="RefSeq" id="WP_013495099.1">
    <property type="nucleotide sequence ID" value="NC_014831.1"/>
</dbReference>
<keyword evidence="1" id="KW-0472">Membrane</keyword>
<reference evidence="2 3" key="1">
    <citation type="journal article" date="2010" name="Stand. Genomic Sci.">
        <title>Complete genome sequence of Thermaerobacter marianensis type strain (7p75a).</title>
        <authorList>
            <person name="Han C."/>
            <person name="Gu W."/>
            <person name="Zhang X."/>
            <person name="Lapidus A."/>
            <person name="Nolan M."/>
            <person name="Copeland A."/>
            <person name="Lucas S."/>
            <person name="Del Rio T.G."/>
            <person name="Tice H."/>
            <person name="Cheng J.F."/>
            <person name="Tapia R."/>
            <person name="Goodwin L."/>
            <person name="Pitluck S."/>
            <person name="Pagani I."/>
            <person name="Ivanova N."/>
            <person name="Mavromatis K."/>
            <person name="Mikhailova N."/>
            <person name="Pati A."/>
            <person name="Chen A."/>
            <person name="Palaniappan K."/>
            <person name="Land M."/>
            <person name="Hauser L."/>
            <person name="Chang Y.J."/>
            <person name="Jeffries C.D."/>
            <person name="Schneider S."/>
            <person name="Rohde M."/>
            <person name="Goker M."/>
            <person name="Pukall R."/>
            <person name="Woyke T."/>
            <person name="Bristow J."/>
            <person name="Eisen J.A."/>
            <person name="Markowitz V."/>
            <person name="Hugenholtz P."/>
            <person name="Kyrpides N.C."/>
            <person name="Klenk H.P."/>
            <person name="Detter J.C."/>
        </authorList>
    </citation>
    <scope>NUCLEOTIDE SEQUENCE [LARGE SCALE GENOMIC DNA]</scope>
    <source>
        <strain evidence="3">ATCC 700841 / DSM 12885 / JCM 10246 / 7p75a</strain>
    </source>
</reference>
<evidence type="ECO:0000256" key="1">
    <source>
        <dbReference type="SAM" id="Phobius"/>
    </source>
</evidence>
<organism evidence="2 3">
    <name type="scientific">Thermaerobacter marianensis (strain ATCC 700841 / DSM 12885 / JCM 10246 / 7p75a)</name>
    <dbReference type="NCBI Taxonomy" id="644966"/>
    <lineage>
        <taxon>Bacteria</taxon>
        <taxon>Bacillati</taxon>
        <taxon>Bacillota</taxon>
        <taxon>Clostridia</taxon>
        <taxon>Eubacteriales</taxon>
        <taxon>Clostridiales Family XVII. Incertae Sedis</taxon>
        <taxon>Thermaerobacter</taxon>
    </lineage>
</organism>
<keyword evidence="3" id="KW-1185">Reference proteome</keyword>
<dbReference type="Proteomes" id="UP000008915">
    <property type="component" value="Chromosome"/>
</dbReference>
<dbReference type="AlphaFoldDB" id="E6SHU7"/>
<sequence length="104" mass="12075">MRAFMHWFLYVVWAVSLDLMAAALGLLQRLTTEAELQVRVDGDGMGYYFFPFVAWEYVPSDQIIPHVIRLVRAALWITMVYGLARFVVDLRLFKRGANRPSPPR</sequence>